<dbReference type="Proteomes" id="UP000188357">
    <property type="component" value="Unassembled WGS sequence"/>
</dbReference>
<dbReference type="RefSeq" id="WP_077450737.1">
    <property type="nucleotide sequence ID" value="NZ_FUGE01000109.1"/>
</dbReference>
<dbReference type="Gene3D" id="1.20.1300.10">
    <property type="entry name" value="Fumarate reductase/succinate dehydrogenase, transmembrane subunit"/>
    <property type="match status" value="1"/>
</dbReference>
<feature type="transmembrane region" description="Helical" evidence="5">
    <location>
        <begin position="20"/>
        <end position="42"/>
    </location>
</feature>
<keyword evidence="3 5" id="KW-1133">Transmembrane helix</keyword>
<feature type="transmembrane region" description="Helical" evidence="5">
    <location>
        <begin position="96"/>
        <end position="114"/>
    </location>
</feature>
<gene>
    <name evidence="6" type="primary">frdD</name>
    <name evidence="6" type="ORF">A1232T_00933</name>
</gene>
<sequence length="115" mass="12919">MSNKHLKPIFWGIFSGGGTAAALALAPMIVVICLLLPFGVLGDPSSFYENTHGWITHWVFLVLFSVLVFLFMWHGAHRLYYILHDMHYPVGNGTRYLLYALAVGAFLVTLYIGLF</sequence>
<organism evidence="6 7">
    <name type="scientific">Psychrobacter piechaudii</name>
    <dbReference type="NCBI Taxonomy" id="1945521"/>
    <lineage>
        <taxon>Bacteria</taxon>
        <taxon>Pseudomonadati</taxon>
        <taxon>Pseudomonadota</taxon>
        <taxon>Gammaproteobacteria</taxon>
        <taxon>Moraxellales</taxon>
        <taxon>Moraxellaceae</taxon>
        <taxon>Psychrobacter</taxon>
    </lineage>
</organism>
<dbReference type="AlphaFoldDB" id="A0A1R4GQ03"/>
<keyword evidence="2 5" id="KW-0812">Transmembrane</keyword>
<name>A0A1R4GQ03_9GAMM</name>
<reference evidence="6 7" key="1">
    <citation type="submission" date="2017-02" db="EMBL/GenBank/DDBJ databases">
        <authorList>
            <person name="Peterson S.W."/>
        </authorList>
    </citation>
    <scope>NUCLEOTIDE SEQUENCE [LARGE SCALE GENOMIC DNA]</scope>
    <source>
        <strain evidence="6">Psychrobacter_piechaudii</strain>
    </source>
</reference>
<evidence type="ECO:0000313" key="6">
    <source>
        <dbReference type="EMBL" id="SJM70261.1"/>
    </source>
</evidence>
<dbReference type="OrthoDB" id="9804636at2"/>
<evidence type="ECO:0000313" key="7">
    <source>
        <dbReference type="Proteomes" id="UP000188357"/>
    </source>
</evidence>
<evidence type="ECO:0000256" key="4">
    <source>
        <dbReference type="ARBA" id="ARBA00023136"/>
    </source>
</evidence>
<dbReference type="STRING" id="1945521.A1232T_00933"/>
<keyword evidence="7" id="KW-1185">Reference proteome</keyword>
<dbReference type="InterPro" id="IPR003418">
    <property type="entry name" value="Fumarate_red_D"/>
</dbReference>
<dbReference type="EMBL" id="FUGE01000109">
    <property type="protein sequence ID" value="SJM70261.1"/>
    <property type="molecule type" value="Genomic_DNA"/>
</dbReference>
<keyword evidence="1" id="KW-1003">Cell membrane</keyword>
<dbReference type="Pfam" id="PF02313">
    <property type="entry name" value="Fumarate_red_D"/>
    <property type="match status" value="1"/>
</dbReference>
<evidence type="ECO:0000256" key="5">
    <source>
        <dbReference type="SAM" id="Phobius"/>
    </source>
</evidence>
<dbReference type="NCBIfam" id="NF003977">
    <property type="entry name" value="PRK05470.1-1"/>
    <property type="match status" value="1"/>
</dbReference>
<evidence type="ECO:0000256" key="2">
    <source>
        <dbReference type="ARBA" id="ARBA00022692"/>
    </source>
</evidence>
<accession>A0A1R4GQ03</accession>
<evidence type="ECO:0000256" key="1">
    <source>
        <dbReference type="ARBA" id="ARBA00022475"/>
    </source>
</evidence>
<proteinExistence type="predicted"/>
<feature type="transmembrane region" description="Helical" evidence="5">
    <location>
        <begin position="54"/>
        <end position="76"/>
    </location>
</feature>
<dbReference type="GO" id="GO:0006106">
    <property type="term" value="P:fumarate metabolic process"/>
    <property type="evidence" value="ECO:0007669"/>
    <property type="project" value="InterPro"/>
</dbReference>
<dbReference type="GO" id="GO:0016020">
    <property type="term" value="C:membrane"/>
    <property type="evidence" value="ECO:0007669"/>
    <property type="project" value="InterPro"/>
</dbReference>
<evidence type="ECO:0000256" key="3">
    <source>
        <dbReference type="ARBA" id="ARBA00022989"/>
    </source>
</evidence>
<keyword evidence="4 5" id="KW-0472">Membrane</keyword>
<protein>
    <submittedName>
        <fullName evidence="6">Fumarate reductase subunit D</fullName>
    </submittedName>
</protein>
<dbReference type="InterPro" id="IPR034804">
    <property type="entry name" value="SQR/QFR_C/D"/>
</dbReference>
<dbReference type="SUPFAM" id="SSF81343">
    <property type="entry name" value="Fumarate reductase respiratory complex transmembrane subunits"/>
    <property type="match status" value="1"/>
</dbReference>